<dbReference type="RefSeq" id="WP_242870079.1">
    <property type="nucleotide sequence ID" value="NZ_FNPV01000005.1"/>
</dbReference>
<dbReference type="AlphaFoldDB" id="A0A1H3NMP0"/>
<keyword evidence="1" id="KW-0004">4Fe-4S</keyword>
<evidence type="ECO:0000259" key="5">
    <source>
        <dbReference type="PROSITE" id="PS51379"/>
    </source>
</evidence>
<sequence length="70" mass="8180">MSDQKKRKSLKTIYEWCKGCGICVAFCPVKVLKLEDEKVKVIDYDKCTRCGLCELRCPDFAIYLEEDHNE</sequence>
<accession>A0A1H3NMP0</accession>
<dbReference type="GO" id="GO:0046872">
    <property type="term" value="F:metal ion binding"/>
    <property type="evidence" value="ECO:0007669"/>
    <property type="project" value="UniProtKB-KW"/>
</dbReference>
<evidence type="ECO:0000256" key="4">
    <source>
        <dbReference type="ARBA" id="ARBA00023014"/>
    </source>
</evidence>
<dbReference type="EMBL" id="FNPV01000005">
    <property type="protein sequence ID" value="SDY90074.1"/>
    <property type="molecule type" value="Genomic_DNA"/>
</dbReference>
<gene>
    <name evidence="6" type="ORF">SAMN05192546_105191</name>
</gene>
<evidence type="ECO:0000256" key="2">
    <source>
        <dbReference type="ARBA" id="ARBA00022723"/>
    </source>
</evidence>
<dbReference type="PROSITE" id="PS51379">
    <property type="entry name" value="4FE4S_FER_2"/>
    <property type="match status" value="2"/>
</dbReference>
<organism evidence="6 7">
    <name type="scientific">Tindallia californiensis</name>
    <dbReference type="NCBI Taxonomy" id="159292"/>
    <lineage>
        <taxon>Bacteria</taxon>
        <taxon>Bacillati</taxon>
        <taxon>Bacillota</taxon>
        <taxon>Clostridia</taxon>
        <taxon>Peptostreptococcales</taxon>
        <taxon>Tindalliaceae</taxon>
        <taxon>Tindallia</taxon>
    </lineage>
</organism>
<evidence type="ECO:0000313" key="7">
    <source>
        <dbReference type="Proteomes" id="UP000199230"/>
    </source>
</evidence>
<dbReference type="InterPro" id="IPR050572">
    <property type="entry name" value="Fe-S_Ferredoxin"/>
</dbReference>
<reference evidence="6 7" key="1">
    <citation type="submission" date="2016-10" db="EMBL/GenBank/DDBJ databases">
        <authorList>
            <person name="de Groot N.N."/>
        </authorList>
    </citation>
    <scope>NUCLEOTIDE SEQUENCE [LARGE SCALE GENOMIC DNA]</scope>
    <source>
        <strain evidence="6 7">APO</strain>
    </source>
</reference>
<feature type="domain" description="4Fe-4S ferredoxin-type" evidence="5">
    <location>
        <begin position="8"/>
        <end position="37"/>
    </location>
</feature>
<dbReference type="InterPro" id="IPR017896">
    <property type="entry name" value="4Fe4S_Fe-S-bd"/>
</dbReference>
<dbReference type="Gene3D" id="3.30.70.20">
    <property type="match status" value="1"/>
</dbReference>
<dbReference type="PANTHER" id="PTHR43687:SF4">
    <property type="entry name" value="BLR5484 PROTEIN"/>
    <property type="match status" value="1"/>
</dbReference>
<dbReference type="PANTHER" id="PTHR43687">
    <property type="entry name" value="ADENYLYLSULFATE REDUCTASE, BETA SUBUNIT"/>
    <property type="match status" value="1"/>
</dbReference>
<proteinExistence type="predicted"/>
<evidence type="ECO:0000256" key="3">
    <source>
        <dbReference type="ARBA" id="ARBA00023004"/>
    </source>
</evidence>
<evidence type="ECO:0000256" key="1">
    <source>
        <dbReference type="ARBA" id="ARBA00022485"/>
    </source>
</evidence>
<dbReference type="GO" id="GO:0051539">
    <property type="term" value="F:4 iron, 4 sulfur cluster binding"/>
    <property type="evidence" value="ECO:0007669"/>
    <property type="project" value="UniProtKB-KW"/>
</dbReference>
<dbReference type="InterPro" id="IPR017900">
    <property type="entry name" value="4Fe4S_Fe_S_CS"/>
</dbReference>
<keyword evidence="7" id="KW-1185">Reference proteome</keyword>
<keyword evidence="2" id="KW-0479">Metal-binding</keyword>
<dbReference type="Proteomes" id="UP000199230">
    <property type="component" value="Unassembled WGS sequence"/>
</dbReference>
<dbReference type="PROSITE" id="PS00198">
    <property type="entry name" value="4FE4S_FER_1"/>
    <property type="match status" value="1"/>
</dbReference>
<dbReference type="STRING" id="159292.SAMN05192546_105191"/>
<keyword evidence="3" id="KW-0408">Iron</keyword>
<name>A0A1H3NMP0_9FIRM</name>
<dbReference type="SUPFAM" id="SSF54862">
    <property type="entry name" value="4Fe-4S ferredoxins"/>
    <property type="match status" value="1"/>
</dbReference>
<evidence type="ECO:0000313" key="6">
    <source>
        <dbReference type="EMBL" id="SDY90074.1"/>
    </source>
</evidence>
<dbReference type="Pfam" id="PF12838">
    <property type="entry name" value="Fer4_7"/>
    <property type="match status" value="1"/>
</dbReference>
<keyword evidence="4" id="KW-0411">Iron-sulfur</keyword>
<feature type="domain" description="4Fe-4S ferredoxin-type" evidence="5">
    <location>
        <begin position="38"/>
        <end position="67"/>
    </location>
</feature>
<protein>
    <submittedName>
        <fullName evidence="6">2-oxoglutarate ferredoxin oxidoreductase subunit delta</fullName>
    </submittedName>
</protein>